<feature type="compositionally biased region" description="Polar residues" evidence="1">
    <location>
        <begin position="46"/>
        <end position="67"/>
    </location>
</feature>
<evidence type="ECO:0000256" key="1">
    <source>
        <dbReference type="SAM" id="MobiDB-lite"/>
    </source>
</evidence>
<dbReference type="RefSeq" id="WP_145184310.1">
    <property type="nucleotide sequence ID" value="NZ_CP036290.1"/>
</dbReference>
<dbReference type="Proteomes" id="UP000319342">
    <property type="component" value="Chromosome"/>
</dbReference>
<evidence type="ECO:0000313" key="4">
    <source>
        <dbReference type="Proteomes" id="UP000319342"/>
    </source>
</evidence>
<feature type="chain" id="PRO_5021995820" evidence="2">
    <location>
        <begin position="35"/>
        <end position="751"/>
    </location>
</feature>
<feature type="region of interest" description="Disordered" evidence="1">
    <location>
        <begin position="38"/>
        <end position="71"/>
    </location>
</feature>
<dbReference type="OrthoDB" id="8480037at2"/>
<name>A0A518CXA2_9BACT</name>
<accession>A0A518CXA2</accession>
<sequence length="751" mass="78504" precursor="true">MGRFQLSPRVRGPLRALFAGWAAVLVVHVTAAAAAGPRAEARSVLGPSSGTVPSGTVASGTRPSASASAAEPTRDLGALLAALEAGGADERQRAEAELSAALTPAAAPELVRWIGTASAEGRARLSSALARRDAHLGLVLALGSDDDATRAVLRAALDGIVARFDVGLFGAPLTGYGLGLHFERLVRDQAPPLGRLDLAQHPLDVARDLARWGGLPLRLVVDPVLATAPAPVERADLEVVGDWRGLLEGLGALDLTLEGHLLEPESDLDEPRVLFLRVTRRGLEGTATGRELLERWLVRSGESLEAARALASTGWPAAQQLLVERLRATRDPIALRALAWGAETGVFPLGFPTRADANLMLERARADIATGDGTLARDVLEALVALPRTALDGESLFDPQELLDLEAGLERPARLAFELEWIGRARLDLEGVAERLASLVTAAKTPVHLRRSALAAWARVREEPAPVPARAAELVRATEPGADARETLEILGASGAPLPAEWRAGDLTGLGERPSATAFAVALGWCLARGDEAASAAVVARALATSDEARFTSGGVRAALADVIGLVRGRGGDALCAAVLERAAAESVAAAERVEEVRALSGSIGVDEDSRREDLYARAVARRGPTGHGDPELLAALVVGSTGDRARSLLLGEFVGACDEGGGPLDRAARERGERVLEALARAITTRLAAGEDASAQRFASSVQNLARQRVAQAGGTEGAELAARVLSPSWPRPLGWEPTDLARPGPIRRP</sequence>
<gene>
    <name evidence="3" type="ORF">Pla163_09560</name>
</gene>
<feature type="region of interest" description="Disordered" evidence="1">
    <location>
        <begin position="730"/>
        <end position="751"/>
    </location>
</feature>
<evidence type="ECO:0000256" key="2">
    <source>
        <dbReference type="SAM" id="SignalP"/>
    </source>
</evidence>
<evidence type="ECO:0000313" key="3">
    <source>
        <dbReference type="EMBL" id="QDU83855.1"/>
    </source>
</evidence>
<protein>
    <submittedName>
        <fullName evidence="3">Uncharacterized protein</fullName>
    </submittedName>
</protein>
<keyword evidence="4" id="KW-1185">Reference proteome</keyword>
<reference evidence="3 4" key="1">
    <citation type="submission" date="2019-02" db="EMBL/GenBank/DDBJ databases">
        <title>Deep-cultivation of Planctomycetes and their phenomic and genomic characterization uncovers novel biology.</title>
        <authorList>
            <person name="Wiegand S."/>
            <person name="Jogler M."/>
            <person name="Boedeker C."/>
            <person name="Pinto D."/>
            <person name="Vollmers J."/>
            <person name="Rivas-Marin E."/>
            <person name="Kohn T."/>
            <person name="Peeters S.H."/>
            <person name="Heuer A."/>
            <person name="Rast P."/>
            <person name="Oberbeckmann S."/>
            <person name="Bunk B."/>
            <person name="Jeske O."/>
            <person name="Meyerdierks A."/>
            <person name="Storesund J.E."/>
            <person name="Kallscheuer N."/>
            <person name="Luecker S."/>
            <person name="Lage O.M."/>
            <person name="Pohl T."/>
            <person name="Merkel B.J."/>
            <person name="Hornburger P."/>
            <person name="Mueller R.-W."/>
            <person name="Bruemmer F."/>
            <person name="Labrenz M."/>
            <person name="Spormann A.M."/>
            <person name="Op den Camp H."/>
            <person name="Overmann J."/>
            <person name="Amann R."/>
            <person name="Jetten M.S.M."/>
            <person name="Mascher T."/>
            <person name="Medema M.H."/>
            <person name="Devos D.P."/>
            <person name="Kaster A.-K."/>
            <person name="Ovreas L."/>
            <person name="Rohde M."/>
            <person name="Galperin M.Y."/>
            <person name="Jogler C."/>
        </authorList>
    </citation>
    <scope>NUCLEOTIDE SEQUENCE [LARGE SCALE GENOMIC DNA]</scope>
    <source>
        <strain evidence="3 4">Pla163</strain>
    </source>
</reference>
<proteinExistence type="predicted"/>
<feature type="signal peptide" evidence="2">
    <location>
        <begin position="1"/>
        <end position="34"/>
    </location>
</feature>
<organism evidence="3 4">
    <name type="scientific">Rohdeia mirabilis</name>
    <dbReference type="NCBI Taxonomy" id="2528008"/>
    <lineage>
        <taxon>Bacteria</taxon>
        <taxon>Pseudomonadati</taxon>
        <taxon>Planctomycetota</taxon>
        <taxon>Planctomycetia</taxon>
        <taxon>Planctomycetia incertae sedis</taxon>
        <taxon>Rohdeia</taxon>
    </lineage>
</organism>
<keyword evidence="2" id="KW-0732">Signal</keyword>
<dbReference type="AlphaFoldDB" id="A0A518CXA2"/>
<dbReference type="EMBL" id="CP036290">
    <property type="protein sequence ID" value="QDU83855.1"/>
    <property type="molecule type" value="Genomic_DNA"/>
</dbReference>